<dbReference type="VEuPathDB" id="TriTrypDB:TCDM_02341"/>
<dbReference type="VEuPathDB" id="TriTrypDB:TcCLB.511277.300"/>
<name>A0A2V2XCB0_TRYCR</name>
<dbReference type="VEuPathDB" id="TriTrypDB:C4B63_4g325"/>
<protein>
    <submittedName>
        <fullName evidence="1">Uncharacterized protein</fullName>
    </submittedName>
</protein>
<reference evidence="1 2" key="1">
    <citation type="journal article" date="2018" name="Microb. Genom.">
        <title>Expanding an expanded genome: long-read sequencing of Trypanosoma cruzi.</title>
        <authorList>
            <person name="Berna L."/>
            <person name="Rodriguez M."/>
            <person name="Chiribao M.L."/>
            <person name="Parodi-Talice A."/>
            <person name="Pita S."/>
            <person name="Rijo G."/>
            <person name="Alvarez-Valin F."/>
            <person name="Robello C."/>
        </authorList>
    </citation>
    <scope>NUCLEOTIDE SEQUENCE [LARGE SCALE GENOMIC DNA]</scope>
    <source>
        <strain evidence="1 2">TCC</strain>
    </source>
</reference>
<dbReference type="AlphaFoldDB" id="A0A2V2XCB0"/>
<organism evidence="1 2">
    <name type="scientific">Trypanosoma cruzi</name>
    <dbReference type="NCBI Taxonomy" id="5693"/>
    <lineage>
        <taxon>Eukaryota</taxon>
        <taxon>Discoba</taxon>
        <taxon>Euglenozoa</taxon>
        <taxon>Kinetoplastea</taxon>
        <taxon>Metakinetoplastina</taxon>
        <taxon>Trypanosomatida</taxon>
        <taxon>Trypanosomatidae</taxon>
        <taxon>Trypanosoma</taxon>
        <taxon>Schizotrypanum</taxon>
    </lineage>
</organism>
<dbReference type="VEuPathDB" id="TriTrypDB:ECC02_001158"/>
<dbReference type="VEuPathDB" id="TriTrypDB:Tc_MARK_4886"/>
<accession>A0A2V2XCB0</accession>
<sequence length="1126" mass="126009">MVGSTGLSLDDDIVRFISCPSNSSCCSFAATESHVFFGHTSGEMTVCRLEHHSKGLETVASVTTLLPAELNGAKGENLRNKRTMSLAIDCLCVCPYASISGTLISSLHRGYFVTFVTFDAMSSRSGDGGIQIGRSLELFADETSLQYTNRVTAHCWLDDDTFLVGCLNGTVLAVSASVNDSHRVMLREESPIIQMVWDAETSVLVISSVRRSIVVTYANGSMTFKPIGNKPREEGLFGACIWPINHAVYAARHNARVFEYLPSKGEVSRTYRMESDVALGVLKPLRLSSFLAGSSQGDENLDGGKEQVFLPILLWSEGPRFISFLLLSATDTHHITRRFDDVAIVSSVILSSIALVLCSDGRLMYIPLGINPLCLQDDRVDNAREILARPESEQTHDAAITKKRVHRIKVVKRIVRVVRRRELLGQRVSPELPGGVAPFSDCADSIESSSFTTDDKAHSCDSPVSLKRTLSLHRNNSFTDEADAEGMAQNDDLGESRTLQEGSGHANNCLFSNPSDAVTKVPIVDGDIPFGESSTTNRMNFVRKEHEMQEEKSVWKSKRFFLELDRIIRLFNVHALHLGEHEQLYTAVKEFLPLLEERMIECGLLTKSFHSVLSQVRVISCGANSPATCDSNREDTSSFIEEEATVNALRNVLKSALAWSIKDKTGDKENPWVQTLFILYLLLAVPWPAPLFLPRRHATERYVGELESWRSRGIEEEWCLEEASVIEKTVKRSGADGRYLPLVLALSTSFVSSMTKTQSGRNTRSRLLGVINGHEQCISLVLQLQVDRRSLMESECPLPMEFHLEQLIVEQSPQIVDAMEASPYPFCFFYVYFPYIFATYPSKAIILSMRHYPGTSLAFFEWALSSSVQGAAFQQLRKMGSEVERLSLEDVADGLADLVLALFEASGPSICDSPADYLACLRILLQRRFALLWARIKMGQMRLKQMTCGADARETVQLHHAEEGSSTILRTQRKLQRVERGVLGLLQLMQSVIITIGVGNSVQKEEFKQDVLSLLEEHDFPEGVVELCWIREYIEYCIKKGCLERLLSLFQIPGATSQKEWAFLFKRAHEENKLEIAMLFCLSVEKLPDRVQQLLENAFPKRFVSVEDAHGDEQLERVALKLSMLF</sequence>
<dbReference type="Proteomes" id="UP000246078">
    <property type="component" value="Unassembled WGS sequence"/>
</dbReference>
<evidence type="ECO:0000313" key="1">
    <source>
        <dbReference type="EMBL" id="PWV17549.1"/>
    </source>
</evidence>
<dbReference type="VEuPathDB" id="TriTrypDB:C4B63_4g326"/>
<comment type="caution">
    <text evidence="1">The sequence shown here is derived from an EMBL/GenBank/DDBJ whole genome shotgun (WGS) entry which is preliminary data.</text>
</comment>
<dbReference type="VEuPathDB" id="TriTrypDB:TcBrA4_0084390"/>
<dbReference type="VEuPathDB" id="TriTrypDB:BCY84_18724"/>
<dbReference type="VEuPathDB" id="TriTrypDB:TCDM_02342"/>
<dbReference type="VEuPathDB" id="TriTrypDB:TcCL_NonESM01252"/>
<dbReference type="VEuPathDB" id="TriTrypDB:C3747_18g192"/>
<proteinExistence type="predicted"/>
<dbReference type="VEuPathDB" id="TriTrypDB:TCSYLVIO_006176"/>
<dbReference type="EMBL" id="PRFC01000018">
    <property type="protein sequence ID" value="PWV17549.1"/>
    <property type="molecule type" value="Genomic_DNA"/>
</dbReference>
<dbReference type="VEuPathDB" id="TriTrypDB:TcG_05908"/>
<gene>
    <name evidence="1" type="ORF">C3747_18g192</name>
</gene>
<dbReference type="SUPFAM" id="SSF69322">
    <property type="entry name" value="Tricorn protease domain 2"/>
    <property type="match status" value="1"/>
</dbReference>
<evidence type="ECO:0000313" key="2">
    <source>
        <dbReference type="Proteomes" id="UP000246078"/>
    </source>
</evidence>